<dbReference type="GO" id="GO:0005524">
    <property type="term" value="F:ATP binding"/>
    <property type="evidence" value="ECO:0007669"/>
    <property type="project" value="UniProtKB-KW"/>
</dbReference>
<sequence>MQTQARTRASLRFQAFPHFANGAPRPFVISFPPTRRHVRVRCSAASDGGSIGGNPQPQVQQRKAYPFDAIEPRWQRYWEENRTFRTPDEVDTSKPKCYILDMFPYPSGAGLHVGHPLGYTATDILSRYKQNEGLQCFASDGLGCVWSSC</sequence>
<dbReference type="InterPro" id="IPR002300">
    <property type="entry name" value="aa-tRNA-synth_Ia"/>
</dbReference>
<keyword evidence="3" id="KW-0436">Ligase</keyword>
<dbReference type="GO" id="GO:0009791">
    <property type="term" value="P:post-embryonic development"/>
    <property type="evidence" value="ECO:0007669"/>
    <property type="project" value="UniProtKB-ARBA"/>
</dbReference>
<evidence type="ECO:0000256" key="6">
    <source>
        <dbReference type="ARBA" id="ARBA00022917"/>
    </source>
</evidence>
<dbReference type="InterPro" id="IPR014729">
    <property type="entry name" value="Rossmann-like_a/b/a_fold"/>
</dbReference>
<dbReference type="AlphaFoldDB" id="A0A9E7HRD5"/>
<dbReference type="EC" id="6.1.1.4" evidence="2"/>
<dbReference type="InterPro" id="IPR002302">
    <property type="entry name" value="Leu-tRNA-ligase"/>
</dbReference>
<dbReference type="EMBL" id="CP097510">
    <property type="protein sequence ID" value="URE34602.1"/>
    <property type="molecule type" value="Genomic_DNA"/>
</dbReference>
<dbReference type="FunFam" id="1.10.730.10:FF:000012">
    <property type="entry name" value="Leucine--tRNA ligase"/>
    <property type="match status" value="1"/>
</dbReference>
<evidence type="ECO:0000256" key="3">
    <source>
        <dbReference type="ARBA" id="ARBA00022598"/>
    </source>
</evidence>
<evidence type="ECO:0000256" key="7">
    <source>
        <dbReference type="ARBA" id="ARBA00023146"/>
    </source>
</evidence>
<dbReference type="Proteomes" id="UP001055439">
    <property type="component" value="Chromosome 8"/>
</dbReference>
<dbReference type="GO" id="GO:0004823">
    <property type="term" value="F:leucine-tRNA ligase activity"/>
    <property type="evidence" value="ECO:0007669"/>
    <property type="project" value="UniProtKB-EC"/>
</dbReference>
<dbReference type="PANTHER" id="PTHR43740:SF2">
    <property type="entry name" value="LEUCINE--TRNA LIGASE, MITOCHONDRIAL"/>
    <property type="match status" value="1"/>
</dbReference>
<dbReference type="PANTHER" id="PTHR43740">
    <property type="entry name" value="LEUCYL-TRNA SYNTHETASE"/>
    <property type="match status" value="1"/>
</dbReference>
<reference evidence="10" key="1">
    <citation type="submission" date="2022-05" db="EMBL/GenBank/DDBJ databases">
        <title>The Musa troglodytarum L. genome provides insights into the mechanism of non-climacteric behaviour and enrichment of carotenoids.</title>
        <authorList>
            <person name="Wang J."/>
        </authorList>
    </citation>
    <scope>NUCLEOTIDE SEQUENCE</scope>
    <source>
        <tissue evidence="10">Leaf</tissue>
    </source>
</reference>
<keyword evidence="5" id="KW-0067">ATP-binding</keyword>
<dbReference type="GO" id="GO:0005829">
    <property type="term" value="C:cytosol"/>
    <property type="evidence" value="ECO:0007669"/>
    <property type="project" value="TreeGrafter"/>
</dbReference>
<evidence type="ECO:0000313" key="10">
    <source>
        <dbReference type="EMBL" id="URE34602.1"/>
    </source>
</evidence>
<dbReference type="EMBL" id="CP097510">
    <property type="protein sequence ID" value="URE34601.1"/>
    <property type="molecule type" value="Genomic_DNA"/>
</dbReference>
<evidence type="ECO:0000256" key="5">
    <source>
        <dbReference type="ARBA" id="ARBA00022840"/>
    </source>
</evidence>
<dbReference type="Gene3D" id="3.40.50.620">
    <property type="entry name" value="HUPs"/>
    <property type="match status" value="1"/>
</dbReference>
<dbReference type="GO" id="GO:0048608">
    <property type="term" value="P:reproductive structure development"/>
    <property type="evidence" value="ECO:0007669"/>
    <property type="project" value="UniProtKB-ARBA"/>
</dbReference>
<protein>
    <recommendedName>
        <fullName evidence="2">leucine--tRNA ligase</fullName>
        <ecNumber evidence="2">6.1.1.4</ecNumber>
    </recommendedName>
</protein>
<feature type="domain" description="Aminoacyl-tRNA synthetase class Ia" evidence="9">
    <location>
        <begin position="74"/>
        <end position="141"/>
    </location>
</feature>
<feature type="region of interest" description="Disordered" evidence="8">
    <location>
        <begin position="44"/>
        <end position="63"/>
    </location>
</feature>
<evidence type="ECO:0000256" key="4">
    <source>
        <dbReference type="ARBA" id="ARBA00022741"/>
    </source>
</evidence>
<organism evidence="10 11">
    <name type="scientific">Musa troglodytarum</name>
    <name type="common">fe'i banana</name>
    <dbReference type="NCBI Taxonomy" id="320322"/>
    <lineage>
        <taxon>Eukaryota</taxon>
        <taxon>Viridiplantae</taxon>
        <taxon>Streptophyta</taxon>
        <taxon>Embryophyta</taxon>
        <taxon>Tracheophyta</taxon>
        <taxon>Spermatophyta</taxon>
        <taxon>Magnoliopsida</taxon>
        <taxon>Liliopsida</taxon>
        <taxon>Zingiberales</taxon>
        <taxon>Musaceae</taxon>
        <taxon>Musa</taxon>
    </lineage>
</organism>
<keyword evidence="7" id="KW-0030">Aminoacyl-tRNA synthetase</keyword>
<comment type="similarity">
    <text evidence="1">Belongs to the class-I aminoacyl-tRNA synthetase family.</text>
</comment>
<proteinExistence type="inferred from homology"/>
<evidence type="ECO:0000256" key="1">
    <source>
        <dbReference type="ARBA" id="ARBA00005594"/>
    </source>
</evidence>
<evidence type="ECO:0000256" key="8">
    <source>
        <dbReference type="SAM" id="MobiDB-lite"/>
    </source>
</evidence>
<dbReference type="SUPFAM" id="SSF52374">
    <property type="entry name" value="Nucleotidylyl transferase"/>
    <property type="match status" value="1"/>
</dbReference>
<keyword evidence="6" id="KW-0648">Protein biosynthesis</keyword>
<evidence type="ECO:0000313" key="11">
    <source>
        <dbReference type="Proteomes" id="UP001055439"/>
    </source>
</evidence>
<dbReference type="PROSITE" id="PS00178">
    <property type="entry name" value="AA_TRNA_LIGASE_I"/>
    <property type="match status" value="1"/>
</dbReference>
<gene>
    <name evidence="10" type="ORF">MUK42_34268</name>
</gene>
<evidence type="ECO:0000256" key="2">
    <source>
        <dbReference type="ARBA" id="ARBA00013164"/>
    </source>
</evidence>
<keyword evidence="4" id="KW-0547">Nucleotide-binding</keyword>
<dbReference type="Pfam" id="PF00133">
    <property type="entry name" value="tRNA-synt_1"/>
    <property type="match status" value="1"/>
</dbReference>
<evidence type="ECO:0000259" key="9">
    <source>
        <dbReference type="Pfam" id="PF00133"/>
    </source>
</evidence>
<dbReference type="GO" id="GO:0006429">
    <property type="term" value="P:leucyl-tRNA aminoacylation"/>
    <property type="evidence" value="ECO:0007669"/>
    <property type="project" value="InterPro"/>
</dbReference>
<dbReference type="InterPro" id="IPR001412">
    <property type="entry name" value="aa-tRNA-synth_I_CS"/>
</dbReference>
<keyword evidence="11" id="KW-1185">Reference proteome</keyword>
<accession>A0A9E7HRD5</accession>
<dbReference type="OrthoDB" id="15954at2759"/>
<name>A0A9E7HRD5_9LILI</name>